<feature type="compositionally biased region" description="Basic and acidic residues" evidence="1">
    <location>
        <begin position="96"/>
        <end position="114"/>
    </location>
</feature>
<feature type="compositionally biased region" description="Basic and acidic residues" evidence="1">
    <location>
        <begin position="69"/>
        <end position="78"/>
    </location>
</feature>
<feature type="compositionally biased region" description="Basic and acidic residues" evidence="1">
    <location>
        <begin position="26"/>
        <end position="45"/>
    </location>
</feature>
<name>A0AAD7IKN1_9AGAR</name>
<keyword evidence="3" id="KW-1185">Reference proteome</keyword>
<feature type="compositionally biased region" description="Acidic residues" evidence="1">
    <location>
        <begin position="115"/>
        <end position="148"/>
    </location>
</feature>
<reference evidence="2" key="1">
    <citation type="submission" date="2023-03" db="EMBL/GenBank/DDBJ databases">
        <title>Massive genome expansion in bonnet fungi (Mycena s.s.) driven by repeated elements and novel gene families across ecological guilds.</title>
        <authorList>
            <consortium name="Lawrence Berkeley National Laboratory"/>
            <person name="Harder C.B."/>
            <person name="Miyauchi S."/>
            <person name="Viragh M."/>
            <person name="Kuo A."/>
            <person name="Thoen E."/>
            <person name="Andreopoulos B."/>
            <person name="Lu D."/>
            <person name="Skrede I."/>
            <person name="Drula E."/>
            <person name="Henrissat B."/>
            <person name="Morin E."/>
            <person name="Kohler A."/>
            <person name="Barry K."/>
            <person name="LaButti K."/>
            <person name="Morin E."/>
            <person name="Salamov A."/>
            <person name="Lipzen A."/>
            <person name="Mereny Z."/>
            <person name="Hegedus B."/>
            <person name="Baldrian P."/>
            <person name="Stursova M."/>
            <person name="Weitz H."/>
            <person name="Taylor A."/>
            <person name="Grigoriev I.V."/>
            <person name="Nagy L.G."/>
            <person name="Martin F."/>
            <person name="Kauserud H."/>
        </authorList>
    </citation>
    <scope>NUCLEOTIDE SEQUENCE</scope>
    <source>
        <strain evidence="2">CBHHK182m</strain>
    </source>
</reference>
<evidence type="ECO:0000313" key="2">
    <source>
        <dbReference type="EMBL" id="KAJ7745319.1"/>
    </source>
</evidence>
<comment type="caution">
    <text evidence="2">The sequence shown here is derived from an EMBL/GenBank/DDBJ whole genome shotgun (WGS) entry which is preliminary data.</text>
</comment>
<evidence type="ECO:0000256" key="1">
    <source>
        <dbReference type="SAM" id="MobiDB-lite"/>
    </source>
</evidence>
<evidence type="ECO:0000313" key="3">
    <source>
        <dbReference type="Proteomes" id="UP001215598"/>
    </source>
</evidence>
<dbReference type="EMBL" id="JARKIB010000083">
    <property type="protein sequence ID" value="KAJ7745319.1"/>
    <property type="molecule type" value="Genomic_DNA"/>
</dbReference>
<organism evidence="2 3">
    <name type="scientific">Mycena metata</name>
    <dbReference type="NCBI Taxonomy" id="1033252"/>
    <lineage>
        <taxon>Eukaryota</taxon>
        <taxon>Fungi</taxon>
        <taxon>Dikarya</taxon>
        <taxon>Basidiomycota</taxon>
        <taxon>Agaricomycotina</taxon>
        <taxon>Agaricomycetes</taxon>
        <taxon>Agaricomycetidae</taxon>
        <taxon>Agaricales</taxon>
        <taxon>Marasmiineae</taxon>
        <taxon>Mycenaceae</taxon>
        <taxon>Mycena</taxon>
    </lineage>
</organism>
<feature type="region of interest" description="Disordered" evidence="1">
    <location>
        <begin position="1"/>
        <end position="53"/>
    </location>
</feature>
<dbReference type="AlphaFoldDB" id="A0AAD7IKN1"/>
<dbReference type="Proteomes" id="UP001215598">
    <property type="component" value="Unassembled WGS sequence"/>
</dbReference>
<feature type="compositionally biased region" description="Pro residues" evidence="1">
    <location>
        <begin position="1"/>
        <end position="10"/>
    </location>
</feature>
<sequence length="166" mass="18145">MAPKPPPPPLSFKLRPDCAANPGKSDQVRSKRPDGSVQQDKDNKVAKKKAADRKITAGIEKAAAIELQKEVADREVDPNHPPSTSVKKVLRQRPQRRPEDDNTGKSRTTGRDNDDGSGPDSDDYDPEDDPEDDPGDEVFDPSDDDEDVPAAKPTVLFRSILHGCDP</sequence>
<feature type="region of interest" description="Disordered" evidence="1">
    <location>
        <begin position="69"/>
        <end position="166"/>
    </location>
</feature>
<proteinExistence type="predicted"/>
<gene>
    <name evidence="2" type="ORF">B0H16DRAFT_1726887</name>
</gene>
<accession>A0AAD7IKN1</accession>
<protein>
    <submittedName>
        <fullName evidence="2">Uncharacterized protein</fullName>
    </submittedName>
</protein>